<evidence type="ECO:0000313" key="2">
    <source>
        <dbReference type="EMBL" id="MEP0820324.1"/>
    </source>
</evidence>
<organism evidence="2 3">
    <name type="scientific">Trichocoleus desertorum GB2-A4</name>
    <dbReference type="NCBI Taxonomy" id="2933944"/>
    <lineage>
        <taxon>Bacteria</taxon>
        <taxon>Bacillati</taxon>
        <taxon>Cyanobacteriota</taxon>
        <taxon>Cyanophyceae</taxon>
        <taxon>Leptolyngbyales</taxon>
        <taxon>Trichocoleusaceae</taxon>
        <taxon>Trichocoleus</taxon>
    </lineage>
</organism>
<dbReference type="RefSeq" id="WP_190442509.1">
    <property type="nucleotide sequence ID" value="NZ_JAMPKM010000025.1"/>
</dbReference>
<dbReference type="Pfam" id="PF07878">
    <property type="entry name" value="RHH_5"/>
    <property type="match status" value="1"/>
</dbReference>
<protein>
    <recommendedName>
        <fullName evidence="1">CopG-like ribbon-helix-helix domain-containing protein</fullName>
    </recommendedName>
</protein>
<evidence type="ECO:0000313" key="3">
    <source>
        <dbReference type="Proteomes" id="UP001464891"/>
    </source>
</evidence>
<gene>
    <name evidence="2" type="ORF">NC998_24805</name>
</gene>
<dbReference type="EMBL" id="JAMPKM010000025">
    <property type="protein sequence ID" value="MEP0820324.1"/>
    <property type="molecule type" value="Genomic_DNA"/>
</dbReference>
<dbReference type="Proteomes" id="UP001464891">
    <property type="component" value="Unassembled WGS sequence"/>
</dbReference>
<sequence>MRDLVTNDLPRKDERISVPFDAETYERLEQMANQEERPIARQVTLLVKAAFELIDEQGFRLVEGKLRKISFEELETKDS</sequence>
<reference evidence="2 3" key="1">
    <citation type="submission" date="2022-04" db="EMBL/GenBank/DDBJ databases">
        <title>Positive selection, recombination, and allopatry shape intraspecific diversity of widespread and dominant cyanobacteria.</title>
        <authorList>
            <person name="Wei J."/>
            <person name="Shu W."/>
            <person name="Hu C."/>
        </authorList>
    </citation>
    <scope>NUCLEOTIDE SEQUENCE [LARGE SCALE GENOMIC DNA]</scope>
    <source>
        <strain evidence="2 3">GB2-A4</strain>
    </source>
</reference>
<keyword evidence="3" id="KW-1185">Reference proteome</keyword>
<evidence type="ECO:0000259" key="1">
    <source>
        <dbReference type="Pfam" id="PF07878"/>
    </source>
</evidence>
<accession>A0ABV0JFB3</accession>
<name>A0ABV0JFB3_9CYAN</name>
<dbReference type="InterPro" id="IPR012869">
    <property type="entry name" value="RHH_5"/>
</dbReference>
<feature type="domain" description="CopG-like ribbon-helix-helix" evidence="1">
    <location>
        <begin position="14"/>
        <end position="50"/>
    </location>
</feature>
<proteinExistence type="predicted"/>
<comment type="caution">
    <text evidence="2">The sequence shown here is derived from an EMBL/GenBank/DDBJ whole genome shotgun (WGS) entry which is preliminary data.</text>
</comment>